<dbReference type="EMBL" id="PKPP01008844">
    <property type="protein sequence ID" value="PWA49626.1"/>
    <property type="molecule type" value="Genomic_DNA"/>
</dbReference>
<accession>A0A2U1LKU9</accession>
<sequence>MGFGNKCVWWIKACLESTRSSVLINGSLTMEFQLKHGLWKGDLCSFSIHFSYGTLHISMEDAIEAKKFSVINIGDICLSYLIYTDDVIVLGEWSQSNLVNILDIFNYFYLDLGLQISVLKSKLYSIGVIEAELNHFPDMAGCKGEKVSFM</sequence>
<keyword evidence="1" id="KW-0695">RNA-directed DNA polymerase</keyword>
<reference evidence="1 2" key="1">
    <citation type="journal article" date="2018" name="Mol. Plant">
        <title>The genome of Artemisia annua provides insight into the evolution of Asteraceae family and artemisinin biosynthesis.</title>
        <authorList>
            <person name="Shen Q."/>
            <person name="Zhang L."/>
            <person name="Liao Z."/>
            <person name="Wang S."/>
            <person name="Yan T."/>
            <person name="Shi P."/>
            <person name="Liu M."/>
            <person name="Fu X."/>
            <person name="Pan Q."/>
            <person name="Wang Y."/>
            <person name="Lv Z."/>
            <person name="Lu X."/>
            <person name="Zhang F."/>
            <person name="Jiang W."/>
            <person name="Ma Y."/>
            <person name="Chen M."/>
            <person name="Hao X."/>
            <person name="Li L."/>
            <person name="Tang Y."/>
            <person name="Lv G."/>
            <person name="Zhou Y."/>
            <person name="Sun X."/>
            <person name="Brodelius P.E."/>
            <person name="Rose J.K.C."/>
            <person name="Tang K."/>
        </authorList>
    </citation>
    <scope>NUCLEOTIDE SEQUENCE [LARGE SCALE GENOMIC DNA]</scope>
    <source>
        <strain evidence="2">cv. Huhao1</strain>
        <tissue evidence="1">Leaf</tissue>
    </source>
</reference>
<keyword evidence="2" id="KW-1185">Reference proteome</keyword>
<keyword evidence="1" id="KW-0548">Nucleotidyltransferase</keyword>
<proteinExistence type="predicted"/>
<gene>
    <name evidence="1" type="ORF">CTI12_AA478430</name>
</gene>
<dbReference type="OrthoDB" id="1932527at2759"/>
<dbReference type="GO" id="GO:0003964">
    <property type="term" value="F:RNA-directed DNA polymerase activity"/>
    <property type="evidence" value="ECO:0007669"/>
    <property type="project" value="UniProtKB-KW"/>
</dbReference>
<protein>
    <submittedName>
        <fullName evidence="1">RNA-directed DNA polymerase, eukaryota, Reverse transcriptase zinc-binding domain protein</fullName>
    </submittedName>
</protein>
<keyword evidence="1" id="KW-0808">Transferase</keyword>
<evidence type="ECO:0000313" key="2">
    <source>
        <dbReference type="Proteomes" id="UP000245207"/>
    </source>
</evidence>
<organism evidence="1 2">
    <name type="scientific">Artemisia annua</name>
    <name type="common">Sweet wormwood</name>
    <dbReference type="NCBI Taxonomy" id="35608"/>
    <lineage>
        <taxon>Eukaryota</taxon>
        <taxon>Viridiplantae</taxon>
        <taxon>Streptophyta</taxon>
        <taxon>Embryophyta</taxon>
        <taxon>Tracheophyta</taxon>
        <taxon>Spermatophyta</taxon>
        <taxon>Magnoliopsida</taxon>
        <taxon>eudicotyledons</taxon>
        <taxon>Gunneridae</taxon>
        <taxon>Pentapetalae</taxon>
        <taxon>asterids</taxon>
        <taxon>campanulids</taxon>
        <taxon>Asterales</taxon>
        <taxon>Asteraceae</taxon>
        <taxon>Asteroideae</taxon>
        <taxon>Anthemideae</taxon>
        <taxon>Artemisiinae</taxon>
        <taxon>Artemisia</taxon>
    </lineage>
</organism>
<dbReference type="AlphaFoldDB" id="A0A2U1LKU9"/>
<dbReference type="Proteomes" id="UP000245207">
    <property type="component" value="Unassembled WGS sequence"/>
</dbReference>
<comment type="caution">
    <text evidence="1">The sequence shown here is derived from an EMBL/GenBank/DDBJ whole genome shotgun (WGS) entry which is preliminary data.</text>
</comment>
<evidence type="ECO:0000313" key="1">
    <source>
        <dbReference type="EMBL" id="PWA49626.1"/>
    </source>
</evidence>
<name>A0A2U1LKU9_ARTAN</name>